<organism evidence="2 4">
    <name type="scientific">Mycobacterium celatum</name>
    <dbReference type="NCBI Taxonomy" id="28045"/>
    <lineage>
        <taxon>Bacteria</taxon>
        <taxon>Bacillati</taxon>
        <taxon>Actinomycetota</taxon>
        <taxon>Actinomycetes</taxon>
        <taxon>Mycobacteriales</taxon>
        <taxon>Mycobacteriaceae</taxon>
        <taxon>Mycobacterium</taxon>
    </lineage>
</organism>
<dbReference type="EMBL" id="LQOM01000031">
    <property type="protein sequence ID" value="ORV10950.1"/>
    <property type="molecule type" value="Genomic_DNA"/>
</dbReference>
<keyword evidence="4" id="KW-1185">Reference proteome</keyword>
<name>A0A1X1RPS3_MYCCE</name>
<dbReference type="OrthoDB" id="4625105at2"/>
<proteinExistence type="predicted"/>
<gene>
    <name evidence="2" type="ORF">AWB95_14150</name>
    <name evidence="3" type="ORF">CQY23_08295</name>
</gene>
<sequence length="187" mass="20151">MRFDEFAEKHSVAVFPVDKFAGYVVEVGIPPGWEPFDSAAGVRVWVCRTDPHITEFCANAVLTMHRVETALDPGNVFAMLSEQQLQSVPGCHELRRELAAATEGAGVAGVLAMQITHELGTIDSVSRSRIITAEQETLIAQLTVTALHDSPVDRGHIWLRVQMGAAAGPASAGHHGEAPVTGMRDHH</sequence>
<dbReference type="EMBL" id="PDKV01000007">
    <property type="protein sequence ID" value="PIB79558.1"/>
    <property type="molecule type" value="Genomic_DNA"/>
</dbReference>
<dbReference type="Proteomes" id="UP000230971">
    <property type="component" value="Unassembled WGS sequence"/>
</dbReference>
<comment type="caution">
    <text evidence="2">The sequence shown here is derived from an EMBL/GenBank/DDBJ whole genome shotgun (WGS) entry which is preliminary data.</text>
</comment>
<evidence type="ECO:0000313" key="2">
    <source>
        <dbReference type="EMBL" id="ORV10950.1"/>
    </source>
</evidence>
<dbReference type="Gene3D" id="3.40.1000.10">
    <property type="entry name" value="Mog1/PsbP, alpha/beta/alpha sandwich"/>
    <property type="match status" value="1"/>
</dbReference>
<evidence type="ECO:0000313" key="3">
    <source>
        <dbReference type="EMBL" id="PIB79558.1"/>
    </source>
</evidence>
<dbReference type="Proteomes" id="UP000193907">
    <property type="component" value="Unassembled WGS sequence"/>
</dbReference>
<accession>A0A1X1RPS3</accession>
<evidence type="ECO:0000313" key="5">
    <source>
        <dbReference type="Proteomes" id="UP000230971"/>
    </source>
</evidence>
<reference evidence="2 4" key="1">
    <citation type="submission" date="2016-01" db="EMBL/GenBank/DDBJ databases">
        <title>The new phylogeny of the genus Mycobacterium.</title>
        <authorList>
            <person name="Tarcisio F."/>
            <person name="Conor M."/>
            <person name="Antonella G."/>
            <person name="Elisabetta G."/>
            <person name="Giulia F.S."/>
            <person name="Sara T."/>
            <person name="Anna F."/>
            <person name="Clotilde B."/>
            <person name="Roberto B."/>
            <person name="Veronica D.S."/>
            <person name="Fabio R."/>
            <person name="Monica P."/>
            <person name="Olivier J."/>
            <person name="Enrico T."/>
            <person name="Nicola S."/>
        </authorList>
    </citation>
    <scope>NUCLEOTIDE SEQUENCE [LARGE SCALE GENOMIC DNA]</scope>
    <source>
        <strain evidence="2 4">DSM 44243</strain>
    </source>
</reference>
<dbReference type="AlphaFoldDB" id="A0A1X1RPS3"/>
<protein>
    <submittedName>
        <fullName evidence="2">Uncharacterized protein</fullName>
    </submittedName>
</protein>
<evidence type="ECO:0000256" key="1">
    <source>
        <dbReference type="SAM" id="MobiDB-lite"/>
    </source>
</evidence>
<evidence type="ECO:0000313" key="4">
    <source>
        <dbReference type="Proteomes" id="UP000193907"/>
    </source>
</evidence>
<dbReference type="STRING" id="28045.AWB95_14150"/>
<dbReference type="RefSeq" id="WP_062540451.1">
    <property type="nucleotide sequence ID" value="NZ_BBUN01000221.1"/>
</dbReference>
<reference evidence="3 5" key="2">
    <citation type="journal article" date="2017" name="Infect. Genet. Evol.">
        <title>The new phylogeny of the genus Mycobacterium: The old and the news.</title>
        <authorList>
            <person name="Tortoli E."/>
            <person name="Fedrizzi T."/>
            <person name="Meehan C.J."/>
            <person name="Trovato A."/>
            <person name="Grottola A."/>
            <person name="Giacobazzi E."/>
            <person name="Serpini G.F."/>
            <person name="Tagliazucchi S."/>
            <person name="Fabio A."/>
            <person name="Bettua C."/>
            <person name="Bertorelli R."/>
            <person name="Frascaro F."/>
            <person name="De Sanctis V."/>
            <person name="Pecorari M."/>
            <person name="Jousson O."/>
            <person name="Segata N."/>
            <person name="Cirillo D.M."/>
        </authorList>
    </citation>
    <scope>NUCLEOTIDE SEQUENCE [LARGE SCALE GENOMIC DNA]</scope>
    <source>
        <strain evidence="3 5">NCTC 12882</strain>
    </source>
</reference>
<feature type="region of interest" description="Disordered" evidence="1">
    <location>
        <begin position="168"/>
        <end position="187"/>
    </location>
</feature>